<dbReference type="KEGG" id="nlo:107218032"/>
<feature type="compositionally biased region" description="Basic and acidic residues" evidence="2">
    <location>
        <begin position="59"/>
        <end position="86"/>
    </location>
</feature>
<evidence type="ECO:0000259" key="3">
    <source>
        <dbReference type="PROSITE" id="PS50158"/>
    </source>
</evidence>
<evidence type="ECO:0000313" key="5">
    <source>
        <dbReference type="RefSeq" id="XP_015511261.1"/>
    </source>
</evidence>
<dbReference type="InterPro" id="IPR036875">
    <property type="entry name" value="Znf_CCHC_sf"/>
</dbReference>
<dbReference type="OrthoDB" id="7617161at2759"/>
<name>A0A6J0BAK2_NEOLC</name>
<dbReference type="CDD" id="cd09077">
    <property type="entry name" value="R1-I-EN"/>
    <property type="match status" value="1"/>
</dbReference>
<keyword evidence="1" id="KW-0863">Zinc-finger</keyword>
<proteinExistence type="predicted"/>
<accession>A0A6J0BAK2</accession>
<evidence type="ECO:0000256" key="1">
    <source>
        <dbReference type="PROSITE-ProRule" id="PRU00047"/>
    </source>
</evidence>
<dbReference type="InParanoid" id="A0A6J0BAK2"/>
<protein>
    <submittedName>
        <fullName evidence="5">Uncharacterized protein LOC107218032</fullName>
    </submittedName>
</protein>
<keyword evidence="4" id="KW-1185">Reference proteome</keyword>
<feature type="compositionally biased region" description="Polar residues" evidence="2">
    <location>
        <begin position="1"/>
        <end position="12"/>
    </location>
</feature>
<keyword evidence="1" id="KW-0862">Zinc</keyword>
<keyword evidence="1" id="KW-0479">Metal-binding</keyword>
<reference evidence="5" key="1">
    <citation type="submission" date="2025-08" db="UniProtKB">
        <authorList>
            <consortium name="RefSeq"/>
        </authorList>
    </citation>
    <scope>IDENTIFICATION</scope>
    <source>
        <tissue evidence="5">Thorax and Abdomen</tissue>
    </source>
</reference>
<dbReference type="SUPFAM" id="SSF57756">
    <property type="entry name" value="Retrovirus zinc finger-like domains"/>
    <property type="match status" value="1"/>
</dbReference>
<dbReference type="Proteomes" id="UP000829291">
    <property type="component" value="Chromosome 2"/>
</dbReference>
<dbReference type="InterPro" id="IPR005135">
    <property type="entry name" value="Endo/exonuclease/phosphatase"/>
</dbReference>
<dbReference type="GO" id="GO:0003676">
    <property type="term" value="F:nucleic acid binding"/>
    <property type="evidence" value="ECO:0007669"/>
    <property type="project" value="InterPro"/>
</dbReference>
<dbReference type="AlphaFoldDB" id="A0A6J0BAK2"/>
<evidence type="ECO:0000313" key="4">
    <source>
        <dbReference type="Proteomes" id="UP000829291"/>
    </source>
</evidence>
<dbReference type="InterPro" id="IPR001878">
    <property type="entry name" value="Znf_CCHC"/>
</dbReference>
<feature type="compositionally biased region" description="Basic and acidic residues" evidence="2">
    <location>
        <begin position="16"/>
        <end position="26"/>
    </location>
</feature>
<sequence length="581" mass="62226">MAVWPSSDQFANENIFETKEKKDGHRSVNGVEWPLSVGTGGDTLAPDWGPTRGGAALKQDNDTDLGKKPRRHTTEPRATESKKAGEETSALKTIDPPEGPSYAQAPKPQAPALGPVDPDAVLRRQSRTIDAAYAGCWRAATAVDFGHGAKRLADSAPPKAYQGPTRYCGGKRDGAGENAATATPSQLEKGSGGVSELHAAFASTLGEAAMVRTLLPQTTIEVHNLDKVTDEAEIRNALVTFTSCPDYAVALRPAFRDTQMAIVRLPTEDAKKITQEGRLKVRWINCRVREQTQVVRCFRCHGFGHYSANCGDPVDGSTSCMRCGQDGHLSKACTRDPRCSVCAAAGGPASAGHVLGSRQPERGLFEGTKPSEEMINFLQLNVNKCWVTQDLMLQTAREKRADVLLLSEVNPAGAPEDWLQDNTASGAIAITNSNVPLRPGGRGTGFVRAWIGSARVYNCYFSPNTSIDIFVGQLDVLEYSIRGHGSGWALVAGDFNAKSAGWGSAQTDERGLLLRFYGNVNVEHTGSSSIIDVTLASAGLAAAISSWRVLESEESLSDHGYISFLWMGQAAKPLQPGTQKG</sequence>
<dbReference type="GeneID" id="107218032"/>
<dbReference type="InterPro" id="IPR036691">
    <property type="entry name" value="Endo/exonu/phosph_ase_sf"/>
</dbReference>
<gene>
    <name evidence="5" type="primary">LOC107218032</name>
</gene>
<dbReference type="SMART" id="SM00343">
    <property type="entry name" value="ZnF_C2HC"/>
    <property type="match status" value="2"/>
</dbReference>
<feature type="domain" description="CCHC-type" evidence="3">
    <location>
        <begin position="320"/>
        <end position="335"/>
    </location>
</feature>
<organism evidence="5">
    <name type="scientific">Neodiprion lecontei</name>
    <name type="common">Redheaded pine sawfly</name>
    <dbReference type="NCBI Taxonomy" id="441921"/>
    <lineage>
        <taxon>Eukaryota</taxon>
        <taxon>Metazoa</taxon>
        <taxon>Ecdysozoa</taxon>
        <taxon>Arthropoda</taxon>
        <taxon>Hexapoda</taxon>
        <taxon>Insecta</taxon>
        <taxon>Pterygota</taxon>
        <taxon>Neoptera</taxon>
        <taxon>Endopterygota</taxon>
        <taxon>Hymenoptera</taxon>
        <taxon>Tenthredinoidea</taxon>
        <taxon>Diprionidae</taxon>
        <taxon>Diprioninae</taxon>
        <taxon>Neodiprion</taxon>
    </lineage>
</organism>
<dbReference type="PROSITE" id="PS50158">
    <property type="entry name" value="ZF_CCHC"/>
    <property type="match status" value="1"/>
</dbReference>
<feature type="region of interest" description="Disordered" evidence="2">
    <location>
        <begin position="153"/>
        <end position="191"/>
    </location>
</feature>
<feature type="region of interest" description="Disordered" evidence="2">
    <location>
        <begin position="1"/>
        <end position="117"/>
    </location>
</feature>
<dbReference type="RefSeq" id="XP_015511261.1">
    <property type="nucleotide sequence ID" value="XM_015655775.1"/>
</dbReference>
<evidence type="ECO:0000256" key="2">
    <source>
        <dbReference type="SAM" id="MobiDB-lite"/>
    </source>
</evidence>
<dbReference type="GO" id="GO:0008270">
    <property type="term" value="F:zinc ion binding"/>
    <property type="evidence" value="ECO:0007669"/>
    <property type="project" value="UniProtKB-KW"/>
</dbReference>
<dbReference type="SUPFAM" id="SSF56219">
    <property type="entry name" value="DNase I-like"/>
    <property type="match status" value="1"/>
</dbReference>
<dbReference type="Gene3D" id="4.10.60.10">
    <property type="entry name" value="Zinc finger, CCHC-type"/>
    <property type="match status" value="1"/>
</dbReference>
<dbReference type="Pfam" id="PF14529">
    <property type="entry name" value="Exo_endo_phos_2"/>
    <property type="match status" value="1"/>
</dbReference>
<dbReference type="GO" id="GO:0003824">
    <property type="term" value="F:catalytic activity"/>
    <property type="evidence" value="ECO:0007669"/>
    <property type="project" value="InterPro"/>
</dbReference>
<dbReference type="Gene3D" id="3.60.10.10">
    <property type="entry name" value="Endonuclease/exonuclease/phosphatase"/>
    <property type="match status" value="1"/>
</dbReference>